<name>A0A920CC40_9BACL</name>
<dbReference type="InterPro" id="IPR051791">
    <property type="entry name" value="Pra-immunoreactive"/>
</dbReference>
<evidence type="ECO:0000313" key="10">
    <source>
        <dbReference type="Proteomes" id="UP000679779"/>
    </source>
</evidence>
<gene>
    <name evidence="9" type="ORF">J2TS6_27100</name>
</gene>
<sequence length="190" mass="22186">MYAGFWRRLIAHILDVTVLYFLVISIGLIRILLDSFFLIKAFEYGRYLVSVPYIISLLCIISAVWLYYAVLESSKLQGTLGKRALGIIVVDEHYRRISFGRAAGRYWSKIVSVLTFDIGFIMAAFTKHKQALHDMIANTYVVDKKVLEMSRAQYLQYPPYPQYPPYSQYPQYPQYPEYPQNPQQPQHPQD</sequence>
<feature type="domain" description="RDD" evidence="8">
    <location>
        <begin position="2"/>
        <end position="138"/>
    </location>
</feature>
<dbReference type="PANTHER" id="PTHR36115:SF9">
    <property type="entry name" value="LMO1584 PROTEIN"/>
    <property type="match status" value="1"/>
</dbReference>
<dbReference type="Pfam" id="PF06271">
    <property type="entry name" value="RDD"/>
    <property type="match status" value="1"/>
</dbReference>
<feature type="region of interest" description="Disordered" evidence="6">
    <location>
        <begin position="165"/>
        <end position="190"/>
    </location>
</feature>
<feature type="transmembrane region" description="Helical" evidence="7">
    <location>
        <begin position="45"/>
        <end position="68"/>
    </location>
</feature>
<dbReference type="AlphaFoldDB" id="A0A920CC40"/>
<evidence type="ECO:0000256" key="2">
    <source>
        <dbReference type="ARBA" id="ARBA00022475"/>
    </source>
</evidence>
<dbReference type="EMBL" id="BORQ01000003">
    <property type="protein sequence ID" value="GIO31569.1"/>
    <property type="molecule type" value="Genomic_DNA"/>
</dbReference>
<dbReference type="RefSeq" id="WP_160042373.1">
    <property type="nucleotide sequence ID" value="NZ_BORQ01000003.1"/>
</dbReference>
<comment type="caution">
    <text evidence="9">The sequence shown here is derived from an EMBL/GenBank/DDBJ whole genome shotgun (WGS) entry which is preliminary data.</text>
</comment>
<keyword evidence="3 7" id="KW-0812">Transmembrane</keyword>
<reference evidence="9" key="1">
    <citation type="submission" date="2021-03" db="EMBL/GenBank/DDBJ databases">
        <title>Antimicrobial resistance genes in bacteria isolated from Japanese honey, and their potential for conferring macrolide and lincosamide resistance in the American foulbrood pathogen Paenibacillus larvae.</title>
        <authorList>
            <person name="Okamoto M."/>
            <person name="Kumagai M."/>
            <person name="Kanamori H."/>
            <person name="Takamatsu D."/>
        </authorList>
    </citation>
    <scope>NUCLEOTIDE SEQUENCE</scope>
    <source>
        <strain evidence="9">J2TS6</strain>
    </source>
</reference>
<evidence type="ECO:0000256" key="1">
    <source>
        <dbReference type="ARBA" id="ARBA00004651"/>
    </source>
</evidence>
<accession>A0A920CC40</accession>
<dbReference type="InterPro" id="IPR010432">
    <property type="entry name" value="RDD"/>
</dbReference>
<evidence type="ECO:0000313" key="9">
    <source>
        <dbReference type="EMBL" id="GIO31569.1"/>
    </source>
</evidence>
<organism evidence="9 10">
    <name type="scientific">Paenibacillus albilobatus</name>
    <dbReference type="NCBI Taxonomy" id="2716884"/>
    <lineage>
        <taxon>Bacteria</taxon>
        <taxon>Bacillati</taxon>
        <taxon>Bacillota</taxon>
        <taxon>Bacilli</taxon>
        <taxon>Bacillales</taxon>
        <taxon>Paenibacillaceae</taxon>
        <taxon>Paenibacillus</taxon>
    </lineage>
</organism>
<dbReference type="PANTHER" id="PTHR36115">
    <property type="entry name" value="PROLINE-RICH ANTIGEN HOMOLOG-RELATED"/>
    <property type="match status" value="1"/>
</dbReference>
<keyword evidence="5 7" id="KW-0472">Membrane</keyword>
<evidence type="ECO:0000256" key="7">
    <source>
        <dbReference type="SAM" id="Phobius"/>
    </source>
</evidence>
<evidence type="ECO:0000256" key="3">
    <source>
        <dbReference type="ARBA" id="ARBA00022692"/>
    </source>
</evidence>
<proteinExistence type="predicted"/>
<evidence type="ECO:0000256" key="6">
    <source>
        <dbReference type="SAM" id="MobiDB-lite"/>
    </source>
</evidence>
<protein>
    <recommendedName>
        <fullName evidence="8">RDD domain-containing protein</fullName>
    </recommendedName>
</protein>
<feature type="transmembrane region" description="Helical" evidence="7">
    <location>
        <begin position="12"/>
        <end position="33"/>
    </location>
</feature>
<dbReference type="Proteomes" id="UP000679779">
    <property type="component" value="Unassembled WGS sequence"/>
</dbReference>
<feature type="transmembrane region" description="Helical" evidence="7">
    <location>
        <begin position="106"/>
        <end position="125"/>
    </location>
</feature>
<evidence type="ECO:0000259" key="8">
    <source>
        <dbReference type="Pfam" id="PF06271"/>
    </source>
</evidence>
<dbReference type="GO" id="GO:0005886">
    <property type="term" value="C:plasma membrane"/>
    <property type="evidence" value="ECO:0007669"/>
    <property type="project" value="UniProtKB-SubCell"/>
</dbReference>
<keyword evidence="10" id="KW-1185">Reference proteome</keyword>
<evidence type="ECO:0000256" key="4">
    <source>
        <dbReference type="ARBA" id="ARBA00022989"/>
    </source>
</evidence>
<comment type="subcellular location">
    <subcellularLocation>
        <location evidence="1">Cell membrane</location>
        <topology evidence="1">Multi-pass membrane protein</topology>
    </subcellularLocation>
</comment>
<keyword evidence="4 7" id="KW-1133">Transmembrane helix</keyword>
<evidence type="ECO:0000256" key="5">
    <source>
        <dbReference type="ARBA" id="ARBA00023136"/>
    </source>
</evidence>
<keyword evidence="2" id="KW-1003">Cell membrane</keyword>